<name>A0ACC4C655_POPAL</name>
<reference evidence="1 2" key="1">
    <citation type="journal article" date="2024" name="Plant Biotechnol. J.">
        <title>Genome and CRISPR/Cas9 system of a widespread forest tree (Populus alba) in the world.</title>
        <authorList>
            <person name="Liu Y.J."/>
            <person name="Jiang P.F."/>
            <person name="Han X.M."/>
            <person name="Li X.Y."/>
            <person name="Wang H.M."/>
            <person name="Wang Y.J."/>
            <person name="Wang X.X."/>
            <person name="Zeng Q.Y."/>
        </authorList>
    </citation>
    <scope>NUCLEOTIDE SEQUENCE [LARGE SCALE GENOMIC DNA]</scope>
    <source>
        <strain evidence="2">cv. PAL-ZL1</strain>
    </source>
</reference>
<dbReference type="Proteomes" id="UP000309997">
    <property type="component" value="Unassembled WGS sequence"/>
</dbReference>
<accession>A0ACC4C655</accession>
<evidence type="ECO:0000313" key="2">
    <source>
        <dbReference type="Proteomes" id="UP000309997"/>
    </source>
</evidence>
<comment type="caution">
    <text evidence="1">The sequence shown here is derived from an EMBL/GenBank/DDBJ whole genome shotgun (WGS) entry which is preliminary data.</text>
</comment>
<organism evidence="1 2">
    <name type="scientific">Populus alba</name>
    <name type="common">White poplar</name>
    <dbReference type="NCBI Taxonomy" id="43335"/>
    <lineage>
        <taxon>Eukaryota</taxon>
        <taxon>Viridiplantae</taxon>
        <taxon>Streptophyta</taxon>
        <taxon>Embryophyta</taxon>
        <taxon>Tracheophyta</taxon>
        <taxon>Spermatophyta</taxon>
        <taxon>Magnoliopsida</taxon>
        <taxon>eudicotyledons</taxon>
        <taxon>Gunneridae</taxon>
        <taxon>Pentapetalae</taxon>
        <taxon>rosids</taxon>
        <taxon>fabids</taxon>
        <taxon>Malpighiales</taxon>
        <taxon>Salicaceae</taxon>
        <taxon>Saliceae</taxon>
        <taxon>Populus</taxon>
    </lineage>
</organism>
<sequence>MYKLIKSTSLLPKYSRPNEWDFNESSVDGGPEGKEVSAKWRWLSFSRLRPRVSGDKFLEKPSGFAAARVKEKRITLKRKMKELVAFAKILAIANQN</sequence>
<keyword evidence="2" id="KW-1185">Reference proteome</keyword>
<gene>
    <name evidence="1" type="ORF">D5086_013394</name>
</gene>
<evidence type="ECO:0000313" key="1">
    <source>
        <dbReference type="EMBL" id="KAL3586527.1"/>
    </source>
</evidence>
<proteinExistence type="predicted"/>
<protein>
    <submittedName>
        <fullName evidence="1">Uncharacterized protein</fullName>
    </submittedName>
</protein>
<dbReference type="EMBL" id="RCHU02000006">
    <property type="protein sequence ID" value="KAL3586527.1"/>
    <property type="molecule type" value="Genomic_DNA"/>
</dbReference>